<feature type="repeat" description="Solcar" evidence="5">
    <location>
        <begin position="23"/>
        <end position="124"/>
    </location>
</feature>
<dbReference type="InterPro" id="IPR023395">
    <property type="entry name" value="MCP_dom_sf"/>
</dbReference>
<dbReference type="PROSITE" id="PS51257">
    <property type="entry name" value="PROKAR_LIPOPROTEIN"/>
    <property type="match status" value="1"/>
</dbReference>
<dbReference type="InterPro" id="IPR018108">
    <property type="entry name" value="MCP_transmembrane"/>
</dbReference>
<dbReference type="PROSITE" id="PS50920">
    <property type="entry name" value="SOLCAR"/>
    <property type="match status" value="1"/>
</dbReference>
<evidence type="ECO:0000256" key="4">
    <source>
        <dbReference type="ARBA" id="ARBA00023136"/>
    </source>
</evidence>
<evidence type="ECO:0000256" key="5">
    <source>
        <dbReference type="PROSITE-ProRule" id="PRU00282"/>
    </source>
</evidence>
<keyword evidence="2 5" id="KW-0812">Transmembrane</keyword>
<comment type="similarity">
    <text evidence="6">Belongs to the mitochondrial carrier (TC 2.A.29) family.</text>
</comment>
<dbReference type="Gramene" id="RZC75509">
    <property type="protein sequence ID" value="RZC75509"/>
    <property type="gene ID" value="C5167_050991"/>
</dbReference>
<evidence type="ECO:0000256" key="6">
    <source>
        <dbReference type="RuleBase" id="RU000488"/>
    </source>
</evidence>
<evidence type="ECO:0000313" key="8">
    <source>
        <dbReference type="Proteomes" id="UP000316621"/>
    </source>
</evidence>
<accession>A0A4Y7KU94</accession>
<organism evidence="7 8">
    <name type="scientific">Papaver somniferum</name>
    <name type="common">Opium poppy</name>
    <dbReference type="NCBI Taxonomy" id="3469"/>
    <lineage>
        <taxon>Eukaryota</taxon>
        <taxon>Viridiplantae</taxon>
        <taxon>Streptophyta</taxon>
        <taxon>Embryophyta</taxon>
        <taxon>Tracheophyta</taxon>
        <taxon>Spermatophyta</taxon>
        <taxon>Magnoliopsida</taxon>
        <taxon>Ranunculales</taxon>
        <taxon>Papaveraceae</taxon>
        <taxon>Papaveroideae</taxon>
        <taxon>Papaver</taxon>
    </lineage>
</organism>
<dbReference type="PANTHER" id="PTHR24089">
    <property type="entry name" value="SOLUTE CARRIER FAMILY 25"/>
    <property type="match status" value="1"/>
</dbReference>
<dbReference type="Gene3D" id="1.50.40.10">
    <property type="entry name" value="Mitochondrial carrier domain"/>
    <property type="match status" value="1"/>
</dbReference>
<evidence type="ECO:0000313" key="7">
    <source>
        <dbReference type="EMBL" id="RZC75509.1"/>
    </source>
</evidence>
<reference evidence="7 8" key="1">
    <citation type="journal article" date="2018" name="Science">
        <title>The opium poppy genome and morphinan production.</title>
        <authorList>
            <person name="Guo L."/>
            <person name="Winzer T."/>
            <person name="Yang X."/>
            <person name="Li Y."/>
            <person name="Ning Z."/>
            <person name="He Z."/>
            <person name="Teodor R."/>
            <person name="Lu Y."/>
            <person name="Bowser T.A."/>
            <person name="Graham I.A."/>
            <person name="Ye K."/>
        </authorList>
    </citation>
    <scope>NUCLEOTIDE SEQUENCE [LARGE SCALE GENOMIC DNA]</scope>
    <source>
        <strain evidence="8">cv. HN1</strain>
        <tissue evidence="7">Leaves</tissue>
    </source>
</reference>
<evidence type="ECO:0000256" key="2">
    <source>
        <dbReference type="ARBA" id="ARBA00022692"/>
    </source>
</evidence>
<dbReference type="AlphaFoldDB" id="A0A4Y7KU94"/>
<evidence type="ECO:0000256" key="1">
    <source>
        <dbReference type="ARBA" id="ARBA00004141"/>
    </source>
</evidence>
<dbReference type="Pfam" id="PF00153">
    <property type="entry name" value="Mito_carr"/>
    <property type="match status" value="1"/>
</dbReference>
<keyword evidence="3" id="KW-0677">Repeat</keyword>
<name>A0A4Y7KU94_PAPSO</name>
<keyword evidence="8" id="KW-1185">Reference proteome</keyword>
<dbReference type="Proteomes" id="UP000316621">
    <property type="component" value="Chromosome 8"/>
</dbReference>
<protein>
    <recommendedName>
        <fullName evidence="9">ADP,ATP carrier protein</fullName>
    </recommendedName>
</protein>
<keyword evidence="4 5" id="KW-0472">Membrane</keyword>
<comment type="subcellular location">
    <subcellularLocation>
        <location evidence="1">Membrane</location>
        <topology evidence="1">Multi-pass membrane protein</topology>
    </subcellularLocation>
</comment>
<dbReference type="EMBL" id="CM010722">
    <property type="protein sequence ID" value="RZC75509.1"/>
    <property type="molecule type" value="Genomic_DNA"/>
</dbReference>
<gene>
    <name evidence="7" type="ORF">C5167_050991</name>
</gene>
<keyword evidence="6" id="KW-0813">Transport</keyword>
<evidence type="ECO:0008006" key="9">
    <source>
        <dbReference type="Google" id="ProtNLM"/>
    </source>
</evidence>
<evidence type="ECO:0000256" key="3">
    <source>
        <dbReference type="ARBA" id="ARBA00022737"/>
    </source>
</evidence>
<dbReference type="GO" id="GO:0016020">
    <property type="term" value="C:membrane"/>
    <property type="evidence" value="ECO:0007669"/>
    <property type="project" value="UniProtKB-SubCell"/>
</dbReference>
<dbReference type="SUPFAM" id="SSF103506">
    <property type="entry name" value="Mitochondrial carrier"/>
    <property type="match status" value="1"/>
</dbReference>
<sequence length="135" mass="14878">MSPPEKGIMAKAVTTPYPEDASLTPLLCLGAGACDGIISMSATYTMDLVKRRFTIQVMFRLCIVQTEVFPFQYRGIAHTLSTFLREGLRDLYKGWLPSVVGFLPHLQVMDKWIKLVPLDALADVPSTSATTTPEA</sequence>
<proteinExistence type="inferred from homology"/>